<comment type="function">
    <text evidence="7">Ligates lysine onto the cytidine present at position 34 of the AUA codon-specific tRNA(Ile) that contains the anticodon CAU, in an ATP-dependent manner. Cytidine is converted to lysidine, thus changing the amino acid specificity of the tRNA from methionine to isoleucine.</text>
</comment>
<dbReference type="Gene3D" id="3.40.50.620">
    <property type="entry name" value="HUPs"/>
    <property type="match status" value="1"/>
</dbReference>
<dbReference type="Gene3D" id="1.20.59.20">
    <property type="match status" value="1"/>
</dbReference>
<name>A0ABR7LU59_9ACTN</name>
<dbReference type="InterPro" id="IPR012795">
    <property type="entry name" value="tRNA_Ile_lys_synt_N"/>
</dbReference>
<dbReference type="PANTHER" id="PTHR43033:SF1">
    <property type="entry name" value="TRNA(ILE)-LYSIDINE SYNTHASE-RELATED"/>
    <property type="match status" value="1"/>
</dbReference>
<feature type="domain" description="tRNA(Ile)-lysidine/2-thiocytidine synthase N-terminal" evidence="9">
    <location>
        <begin position="56"/>
        <end position="233"/>
    </location>
</feature>
<evidence type="ECO:0000256" key="7">
    <source>
        <dbReference type="HAMAP-Rule" id="MF_01161"/>
    </source>
</evidence>
<reference evidence="11 12" key="1">
    <citation type="submission" date="2020-06" db="EMBL/GenBank/DDBJ databases">
        <title>Actinomadura xiongansis sp. nov., isolated from soil of Baiyangdian.</title>
        <authorList>
            <person name="Zhang X."/>
        </authorList>
    </citation>
    <scope>NUCLEOTIDE SEQUENCE [LARGE SCALE GENOMIC DNA]</scope>
    <source>
        <strain evidence="11 12">HBUM206468</strain>
    </source>
</reference>
<comment type="caution">
    <text evidence="11">The sequence shown here is derived from an EMBL/GenBank/DDBJ whole genome shotgun (WGS) entry which is preliminary data.</text>
</comment>
<evidence type="ECO:0000259" key="10">
    <source>
        <dbReference type="Pfam" id="PF09179"/>
    </source>
</evidence>
<protein>
    <recommendedName>
        <fullName evidence="7">tRNA(Ile)-lysidine synthase</fullName>
        <ecNumber evidence="7">6.3.4.19</ecNumber>
    </recommendedName>
    <alternativeName>
        <fullName evidence="7">tRNA(Ile)-2-lysyl-cytidine synthase</fullName>
    </alternativeName>
    <alternativeName>
        <fullName evidence="7">tRNA(Ile)-lysidine synthetase</fullName>
    </alternativeName>
</protein>
<dbReference type="EC" id="6.3.4.19" evidence="7"/>
<dbReference type="SUPFAM" id="SSF52402">
    <property type="entry name" value="Adenine nucleotide alpha hydrolases-like"/>
    <property type="match status" value="1"/>
</dbReference>
<evidence type="ECO:0000313" key="12">
    <source>
        <dbReference type="Proteomes" id="UP000805614"/>
    </source>
</evidence>
<proteinExistence type="inferred from homology"/>
<dbReference type="PANTHER" id="PTHR43033">
    <property type="entry name" value="TRNA(ILE)-LYSIDINE SYNTHASE-RELATED"/>
    <property type="match status" value="1"/>
</dbReference>
<evidence type="ECO:0000256" key="6">
    <source>
        <dbReference type="ARBA" id="ARBA00048539"/>
    </source>
</evidence>
<organism evidence="11 12">
    <name type="scientific">Actinomadura alba</name>
    <dbReference type="NCBI Taxonomy" id="406431"/>
    <lineage>
        <taxon>Bacteria</taxon>
        <taxon>Bacillati</taxon>
        <taxon>Actinomycetota</taxon>
        <taxon>Actinomycetes</taxon>
        <taxon>Streptosporangiales</taxon>
        <taxon>Thermomonosporaceae</taxon>
        <taxon>Actinomadura</taxon>
    </lineage>
</organism>
<dbReference type="InterPro" id="IPR011063">
    <property type="entry name" value="TilS/TtcA_N"/>
</dbReference>
<evidence type="ECO:0000256" key="4">
    <source>
        <dbReference type="ARBA" id="ARBA00022741"/>
    </source>
</evidence>
<dbReference type="NCBIfam" id="TIGR02432">
    <property type="entry name" value="lysidine_TilS_N"/>
    <property type="match status" value="1"/>
</dbReference>
<keyword evidence="3 7" id="KW-0819">tRNA processing</keyword>
<evidence type="ECO:0000256" key="1">
    <source>
        <dbReference type="ARBA" id="ARBA00022490"/>
    </source>
</evidence>
<keyword evidence="5 7" id="KW-0067">ATP-binding</keyword>
<dbReference type="HAMAP" id="MF_01161">
    <property type="entry name" value="tRNA_Ile_lys_synt"/>
    <property type="match status" value="1"/>
</dbReference>
<feature type="region of interest" description="Disordered" evidence="8">
    <location>
        <begin position="1"/>
        <end position="35"/>
    </location>
</feature>
<comment type="subcellular location">
    <subcellularLocation>
        <location evidence="7">Cytoplasm</location>
    </subcellularLocation>
</comment>
<dbReference type="SUPFAM" id="SSF82829">
    <property type="entry name" value="MesJ substrate recognition domain-like"/>
    <property type="match status" value="1"/>
</dbReference>
<dbReference type="InterPro" id="IPR012094">
    <property type="entry name" value="tRNA_Ile_lys_synt"/>
</dbReference>
<evidence type="ECO:0000256" key="3">
    <source>
        <dbReference type="ARBA" id="ARBA00022694"/>
    </source>
</evidence>
<evidence type="ECO:0000256" key="8">
    <source>
        <dbReference type="SAM" id="MobiDB-lite"/>
    </source>
</evidence>
<gene>
    <name evidence="7 11" type="primary">tilS</name>
    <name evidence="11" type="ORF">HKK74_21210</name>
</gene>
<accession>A0ABR7LU59</accession>
<evidence type="ECO:0000256" key="5">
    <source>
        <dbReference type="ARBA" id="ARBA00022840"/>
    </source>
</evidence>
<evidence type="ECO:0000259" key="9">
    <source>
        <dbReference type="Pfam" id="PF01171"/>
    </source>
</evidence>
<dbReference type="Pfam" id="PF09179">
    <property type="entry name" value="TilS"/>
    <property type="match status" value="1"/>
</dbReference>
<keyword evidence="12" id="KW-1185">Reference proteome</keyword>
<comment type="catalytic activity">
    <reaction evidence="6 7">
        <text>cytidine(34) in tRNA(Ile2) + L-lysine + ATP = lysidine(34) in tRNA(Ile2) + AMP + diphosphate + H(+)</text>
        <dbReference type="Rhea" id="RHEA:43744"/>
        <dbReference type="Rhea" id="RHEA-COMP:10625"/>
        <dbReference type="Rhea" id="RHEA-COMP:10670"/>
        <dbReference type="ChEBI" id="CHEBI:15378"/>
        <dbReference type="ChEBI" id="CHEBI:30616"/>
        <dbReference type="ChEBI" id="CHEBI:32551"/>
        <dbReference type="ChEBI" id="CHEBI:33019"/>
        <dbReference type="ChEBI" id="CHEBI:82748"/>
        <dbReference type="ChEBI" id="CHEBI:83665"/>
        <dbReference type="ChEBI" id="CHEBI:456215"/>
        <dbReference type="EC" id="6.3.4.19"/>
    </reaction>
</comment>
<dbReference type="EMBL" id="JABVEC010000016">
    <property type="protein sequence ID" value="MBC6467995.1"/>
    <property type="molecule type" value="Genomic_DNA"/>
</dbReference>
<dbReference type="GO" id="GO:0032267">
    <property type="term" value="F:tRNA(Ile)-lysidine synthase activity"/>
    <property type="evidence" value="ECO:0007669"/>
    <property type="project" value="UniProtKB-EC"/>
</dbReference>
<feature type="binding site" evidence="7">
    <location>
        <begin position="61"/>
        <end position="66"/>
    </location>
    <ligand>
        <name>ATP</name>
        <dbReference type="ChEBI" id="CHEBI:30616"/>
    </ligand>
</feature>
<evidence type="ECO:0000313" key="11">
    <source>
        <dbReference type="EMBL" id="MBC6467995.1"/>
    </source>
</evidence>
<dbReference type="RefSeq" id="WP_187245001.1">
    <property type="nucleotide sequence ID" value="NZ_BAAAOK010000037.1"/>
</dbReference>
<feature type="domain" description="tRNA(Ile)-lysidine synthase substrate-binding" evidence="10">
    <location>
        <begin position="283"/>
        <end position="350"/>
    </location>
</feature>
<comment type="similarity">
    <text evidence="7">Belongs to the tRNA(Ile)-lysidine synthase family.</text>
</comment>
<dbReference type="CDD" id="cd01992">
    <property type="entry name" value="TilS_N"/>
    <property type="match status" value="1"/>
</dbReference>
<keyword evidence="1 7" id="KW-0963">Cytoplasm</keyword>
<dbReference type="InterPro" id="IPR014729">
    <property type="entry name" value="Rossmann-like_a/b/a_fold"/>
</dbReference>
<keyword evidence="4 7" id="KW-0547">Nucleotide-binding</keyword>
<dbReference type="Pfam" id="PF01171">
    <property type="entry name" value="ATP_bind_3"/>
    <property type="match status" value="1"/>
</dbReference>
<dbReference type="Proteomes" id="UP000805614">
    <property type="component" value="Unassembled WGS sequence"/>
</dbReference>
<dbReference type="InterPro" id="IPR015262">
    <property type="entry name" value="tRNA_Ile_lys_synt_subst-bd"/>
</dbReference>
<sequence length="358" mass="37300">MTTTVPPDGEPGRTPPSERPEPRERTERRPALDPAVAAVRSAVRASLGELDPARPVLAACSGGADSLALAGALAFEAAKAGRPAGGITVDHGLQAGSAARAAEVAVVLRGLGLDPVESVTATVGTAGGPEAAARTARYEALDAAARRLDAAVLLGHTRNDQAETVLLGLARGSGARSLCGMPPAFDRDEVRYVRPLLELGRATTRRACLAMGLDPWEDPHNEDSAFTRVRVRRDALPVLEKTLGPGVTEALARTARLLRDDAEALDAWADRAAADAQADPAGLDTAALEALPRAVRTRVLRRAAVAAGSPPGTLAAVHVDALDLLVTGWRGQRHVDLPGGVRGFRRYGRLLFGRTESG</sequence>
<evidence type="ECO:0000256" key="2">
    <source>
        <dbReference type="ARBA" id="ARBA00022598"/>
    </source>
</evidence>
<comment type="domain">
    <text evidence="7">The N-terminal region contains the highly conserved SGGXDS motif, predicted to be a P-loop motif involved in ATP binding.</text>
</comment>
<keyword evidence="2 7" id="KW-0436">Ligase</keyword>
<feature type="compositionally biased region" description="Basic and acidic residues" evidence="8">
    <location>
        <begin position="16"/>
        <end position="31"/>
    </location>
</feature>